<dbReference type="InterPro" id="IPR040079">
    <property type="entry name" value="Glutathione_S-Trfase"/>
</dbReference>
<dbReference type="SUPFAM" id="SSF47616">
    <property type="entry name" value="GST C-terminal domain-like"/>
    <property type="match status" value="1"/>
</dbReference>
<organism evidence="5 6">
    <name type="scientific">Methylobacterium terricola</name>
    <dbReference type="NCBI Taxonomy" id="2583531"/>
    <lineage>
        <taxon>Bacteria</taxon>
        <taxon>Pseudomonadati</taxon>
        <taxon>Pseudomonadota</taxon>
        <taxon>Alphaproteobacteria</taxon>
        <taxon>Hyphomicrobiales</taxon>
        <taxon>Methylobacteriaceae</taxon>
        <taxon>Methylobacterium</taxon>
    </lineage>
</organism>
<dbReference type="CDD" id="cd03047">
    <property type="entry name" value="GST_N_2"/>
    <property type="match status" value="1"/>
</dbReference>
<dbReference type="PANTHER" id="PTHR44051">
    <property type="entry name" value="GLUTATHIONE S-TRANSFERASE-RELATED"/>
    <property type="match status" value="1"/>
</dbReference>
<dbReference type="PROSITE" id="PS50404">
    <property type="entry name" value="GST_NTER"/>
    <property type="match status" value="1"/>
</dbReference>
<evidence type="ECO:0000256" key="1">
    <source>
        <dbReference type="ARBA" id="ARBA00007409"/>
    </source>
</evidence>
<dbReference type="SFLD" id="SFLDG01150">
    <property type="entry name" value="Main.1:_Beta-like"/>
    <property type="match status" value="1"/>
</dbReference>
<name>A0A5C4LPA7_9HYPH</name>
<dbReference type="InterPro" id="IPR010987">
    <property type="entry name" value="Glutathione-S-Trfase_C-like"/>
</dbReference>
<dbReference type="Pfam" id="PF00043">
    <property type="entry name" value="GST_C"/>
    <property type="match status" value="1"/>
</dbReference>
<dbReference type="Proteomes" id="UP000305267">
    <property type="component" value="Unassembled WGS sequence"/>
</dbReference>
<comment type="caution">
    <text evidence="5">The sequence shown here is derived from an EMBL/GenBank/DDBJ whole genome shotgun (WGS) entry which is preliminary data.</text>
</comment>
<dbReference type="InterPro" id="IPR036249">
    <property type="entry name" value="Thioredoxin-like_sf"/>
</dbReference>
<evidence type="ECO:0000313" key="6">
    <source>
        <dbReference type="Proteomes" id="UP000305267"/>
    </source>
</evidence>
<accession>A0A5C4LPA7</accession>
<dbReference type="AlphaFoldDB" id="A0A5C4LPA7"/>
<dbReference type="Gene3D" id="3.40.30.10">
    <property type="entry name" value="Glutaredoxin"/>
    <property type="match status" value="1"/>
</dbReference>
<evidence type="ECO:0000256" key="2">
    <source>
        <dbReference type="ARBA" id="ARBA00022679"/>
    </source>
</evidence>
<dbReference type="EMBL" id="VDDA01000001">
    <property type="protein sequence ID" value="TNC16090.1"/>
    <property type="molecule type" value="Genomic_DNA"/>
</dbReference>
<dbReference type="GO" id="GO:0016740">
    <property type="term" value="F:transferase activity"/>
    <property type="evidence" value="ECO:0007669"/>
    <property type="project" value="UniProtKB-KW"/>
</dbReference>
<dbReference type="SFLD" id="SFLDG00358">
    <property type="entry name" value="Main_(cytGST)"/>
    <property type="match status" value="1"/>
</dbReference>
<keyword evidence="6" id="KW-1185">Reference proteome</keyword>
<evidence type="ECO:0000259" key="3">
    <source>
        <dbReference type="PROSITE" id="PS50404"/>
    </source>
</evidence>
<proteinExistence type="inferred from homology"/>
<dbReference type="InterPro" id="IPR004045">
    <property type="entry name" value="Glutathione_S-Trfase_N"/>
</dbReference>
<dbReference type="Gene3D" id="1.20.1050.10">
    <property type="match status" value="1"/>
</dbReference>
<comment type="similarity">
    <text evidence="1">Belongs to the GST superfamily.</text>
</comment>
<dbReference type="FunFam" id="3.40.30.10:FF:000039">
    <property type="entry name" value="Glutathione S-transferase domain"/>
    <property type="match status" value="1"/>
</dbReference>
<dbReference type="RefSeq" id="WP_139033907.1">
    <property type="nucleotide sequence ID" value="NZ_VDDA01000001.1"/>
</dbReference>
<dbReference type="SFLD" id="SFLDS00019">
    <property type="entry name" value="Glutathione_Transferase_(cytos"/>
    <property type="match status" value="1"/>
</dbReference>
<sequence length="214" mass="24442">MLTVWGRKTSSNVQALMWCIGELGLPYERHDAGHIYGGTDTPAFLAMNPNGTVPVLRDGGGEPLWETGALLRYLAGRYGAAPFWPTDSVVRARIDQWAEWSKINVTLGFTVPIFWQVVRTPPSRQDPTAIRHAVTKLDNLLSIAEAQLSRKTYLAGDEFTLADIQFGHVLYRYFDIPIDRQDRPALRRYYDMLSKRPAFREHVMVSYEELRARE</sequence>
<keyword evidence="2 5" id="KW-0808">Transferase</keyword>
<gene>
    <name evidence="5" type="ORF">FF100_02155</name>
</gene>
<protein>
    <submittedName>
        <fullName evidence="5">Glutathione S-transferase family protein</fullName>
    </submittedName>
</protein>
<evidence type="ECO:0000313" key="5">
    <source>
        <dbReference type="EMBL" id="TNC16090.1"/>
    </source>
</evidence>
<dbReference type="SUPFAM" id="SSF52833">
    <property type="entry name" value="Thioredoxin-like"/>
    <property type="match status" value="1"/>
</dbReference>
<dbReference type="PROSITE" id="PS50405">
    <property type="entry name" value="GST_CTER"/>
    <property type="match status" value="1"/>
</dbReference>
<reference evidence="5 6" key="1">
    <citation type="submission" date="2019-06" db="EMBL/GenBank/DDBJ databases">
        <title>Genome of Methylobacterium sp. 17Sr1-39.</title>
        <authorList>
            <person name="Seo T."/>
        </authorList>
    </citation>
    <scope>NUCLEOTIDE SEQUENCE [LARGE SCALE GENOMIC DNA]</scope>
    <source>
        <strain evidence="5 6">17Sr1-39</strain>
    </source>
</reference>
<dbReference type="Pfam" id="PF13409">
    <property type="entry name" value="GST_N_2"/>
    <property type="match status" value="1"/>
</dbReference>
<feature type="domain" description="GST C-terminal" evidence="4">
    <location>
        <begin position="87"/>
        <end position="214"/>
    </location>
</feature>
<evidence type="ECO:0000259" key="4">
    <source>
        <dbReference type="PROSITE" id="PS50405"/>
    </source>
</evidence>
<feature type="domain" description="GST N-terminal" evidence="3">
    <location>
        <begin position="1"/>
        <end position="82"/>
    </location>
</feature>
<dbReference type="PANTHER" id="PTHR44051:SF19">
    <property type="entry name" value="DISULFIDE-BOND OXIDOREDUCTASE YFCG"/>
    <property type="match status" value="1"/>
</dbReference>
<dbReference type="InterPro" id="IPR036282">
    <property type="entry name" value="Glutathione-S-Trfase_C_sf"/>
</dbReference>
<dbReference type="InterPro" id="IPR004046">
    <property type="entry name" value="GST_C"/>
</dbReference>
<dbReference type="OrthoDB" id="9810080at2"/>